<keyword evidence="1" id="KW-1133">Transmembrane helix</keyword>
<keyword evidence="1" id="KW-0812">Transmembrane</keyword>
<dbReference type="EMBL" id="CP013909">
    <property type="protein sequence ID" value="ALW83833.1"/>
    <property type="molecule type" value="Genomic_DNA"/>
</dbReference>
<name>A0A0U4C6I7_9BACT</name>
<evidence type="ECO:0000256" key="1">
    <source>
        <dbReference type="SAM" id="Phobius"/>
    </source>
</evidence>
<keyword evidence="3" id="KW-1185">Reference proteome</keyword>
<dbReference type="STRING" id="1411621.AUC43_01175"/>
<proteinExistence type="predicted"/>
<dbReference type="AlphaFoldDB" id="A0A0U4C6I7"/>
<organism evidence="2 3">
    <name type="scientific">Hymenobacter sedentarius</name>
    <dbReference type="NCBI Taxonomy" id="1411621"/>
    <lineage>
        <taxon>Bacteria</taxon>
        <taxon>Pseudomonadati</taxon>
        <taxon>Bacteroidota</taxon>
        <taxon>Cytophagia</taxon>
        <taxon>Cytophagales</taxon>
        <taxon>Hymenobacteraceae</taxon>
        <taxon>Hymenobacter</taxon>
    </lineage>
</organism>
<dbReference type="Proteomes" id="UP000059542">
    <property type="component" value="Chromosome"/>
</dbReference>
<dbReference type="KEGG" id="hyg:AUC43_01175"/>
<evidence type="ECO:0000313" key="2">
    <source>
        <dbReference type="EMBL" id="ALW83833.1"/>
    </source>
</evidence>
<protein>
    <submittedName>
        <fullName evidence="2">Uncharacterized protein</fullName>
    </submittedName>
</protein>
<keyword evidence="1" id="KW-0472">Membrane</keyword>
<accession>A0A0U4C6I7</accession>
<evidence type="ECO:0000313" key="3">
    <source>
        <dbReference type="Proteomes" id="UP000059542"/>
    </source>
</evidence>
<reference evidence="2 3" key="1">
    <citation type="submission" date="2015-12" db="EMBL/GenBank/DDBJ databases">
        <authorList>
            <person name="Shamseldin A."/>
            <person name="Moawad H."/>
            <person name="Abd El-Rahim W.M."/>
            <person name="Sadowsky M.J."/>
        </authorList>
    </citation>
    <scope>NUCLEOTIDE SEQUENCE [LARGE SCALE GENOMIC DNA]</scope>
    <source>
        <strain evidence="2 3">DG5B</strain>
    </source>
</reference>
<gene>
    <name evidence="2" type="ORF">AUC43_01175</name>
</gene>
<sequence>MTTATLKKVVYWLLVLVVGAFVFSRVGYYFITKDAPFMFDMVEQAKASARVQRHIGGYTAFKHTYNEHDLEKDTLPFRVWVYGRDSTLELKGLAIKKNQEWVPIQVDSAYVQVE</sequence>
<feature type="transmembrane region" description="Helical" evidence="1">
    <location>
        <begin position="12"/>
        <end position="31"/>
    </location>
</feature>